<dbReference type="InterPro" id="IPR000683">
    <property type="entry name" value="Gfo/Idh/MocA-like_OxRdtase_N"/>
</dbReference>
<dbReference type="EMBL" id="JBHSKV010000013">
    <property type="protein sequence ID" value="MFC5135086.1"/>
    <property type="molecule type" value="Genomic_DNA"/>
</dbReference>
<evidence type="ECO:0000256" key="1">
    <source>
        <dbReference type="ARBA" id="ARBA00023002"/>
    </source>
</evidence>
<proteinExistence type="predicted"/>
<dbReference type="RefSeq" id="WP_343032404.1">
    <property type="nucleotide sequence ID" value="NZ_JBHSKV010000013.1"/>
</dbReference>
<dbReference type="PANTHER" id="PTHR43818">
    <property type="entry name" value="BCDNA.GH03377"/>
    <property type="match status" value="1"/>
</dbReference>
<evidence type="ECO:0000313" key="4">
    <source>
        <dbReference type="EMBL" id="MFC5135086.1"/>
    </source>
</evidence>
<evidence type="ECO:0000256" key="2">
    <source>
        <dbReference type="SAM" id="MobiDB-lite"/>
    </source>
</evidence>
<feature type="domain" description="Gfo/Idh/MocA-like oxidoreductase N-terminal" evidence="3">
    <location>
        <begin position="21"/>
        <end position="137"/>
    </location>
</feature>
<dbReference type="SUPFAM" id="SSF51735">
    <property type="entry name" value="NAD(P)-binding Rossmann-fold domains"/>
    <property type="match status" value="1"/>
</dbReference>
<keyword evidence="1" id="KW-0560">Oxidoreductase</keyword>
<evidence type="ECO:0000259" key="3">
    <source>
        <dbReference type="Pfam" id="PF01408"/>
    </source>
</evidence>
<organism evidence="4 5">
    <name type="scientific">Halorubrum glutamatedens</name>
    <dbReference type="NCBI Taxonomy" id="2707018"/>
    <lineage>
        <taxon>Archaea</taxon>
        <taxon>Methanobacteriati</taxon>
        <taxon>Methanobacteriota</taxon>
        <taxon>Stenosarchaea group</taxon>
        <taxon>Halobacteria</taxon>
        <taxon>Halobacteriales</taxon>
        <taxon>Haloferacaceae</taxon>
        <taxon>Halorubrum</taxon>
    </lineage>
</organism>
<dbReference type="Gene3D" id="3.30.360.10">
    <property type="entry name" value="Dihydrodipicolinate Reductase, domain 2"/>
    <property type="match status" value="1"/>
</dbReference>
<dbReference type="InterPro" id="IPR036291">
    <property type="entry name" value="NAD(P)-bd_dom_sf"/>
</dbReference>
<dbReference type="SUPFAM" id="SSF55347">
    <property type="entry name" value="Glyceraldehyde-3-phosphate dehydrogenase-like, C-terminal domain"/>
    <property type="match status" value="1"/>
</dbReference>
<dbReference type="Proteomes" id="UP001596145">
    <property type="component" value="Unassembled WGS sequence"/>
</dbReference>
<dbReference type="GO" id="GO:0016491">
    <property type="term" value="F:oxidoreductase activity"/>
    <property type="evidence" value="ECO:0007669"/>
    <property type="project" value="UniProtKB-KW"/>
</dbReference>
<dbReference type="Pfam" id="PF01408">
    <property type="entry name" value="GFO_IDH_MocA"/>
    <property type="match status" value="1"/>
</dbReference>
<dbReference type="Gene3D" id="3.40.50.720">
    <property type="entry name" value="NAD(P)-binding Rossmann-like Domain"/>
    <property type="match status" value="1"/>
</dbReference>
<dbReference type="AlphaFoldDB" id="A0ABD5QSK2"/>
<dbReference type="PANTHER" id="PTHR43818:SF11">
    <property type="entry name" value="BCDNA.GH03377"/>
    <property type="match status" value="1"/>
</dbReference>
<dbReference type="InterPro" id="IPR050463">
    <property type="entry name" value="Gfo/Idh/MocA_oxidrdct_glycsds"/>
</dbReference>
<sequence length="403" mass="43897">MALRAAIIGTGADPDERDRTGYAMAYRHAPGYRRLDGVELVACADIVRENAEAFAQTFDIPSRHVYEDYEEMLAGAEPDVVSVCVPPAIHADIVVDCAESGVPIAVHCEKPMATTWGDCRRMVEACERADVQLTINHQRRFGAPFTRAKSLLDDGTVGELRRIEFGEVNLYDAGTHQFDLSGYFADWSPVEWVLAGADFSEENEWFGTRNESQGLAQWRTESGVNGLATTGEQPGTGSDFTGCYMRLRGADGAIEIGVEDGPPLRYRTDGGGWTTVDVSENVHGPTPGKLRLGLAKLAERAPVGDGNALTLTSFVERAIEEVVDALREDRDPVISGERSLYAAELPFASWESVRRRARVDLPLEIDDNPLSALVEDEESASTGETGDVEANETEDIGTEPPTE</sequence>
<feature type="compositionally biased region" description="Acidic residues" evidence="2">
    <location>
        <begin position="386"/>
        <end position="403"/>
    </location>
</feature>
<evidence type="ECO:0000313" key="5">
    <source>
        <dbReference type="Proteomes" id="UP001596145"/>
    </source>
</evidence>
<comment type="caution">
    <text evidence="4">The sequence shown here is derived from an EMBL/GenBank/DDBJ whole genome shotgun (WGS) entry which is preliminary data.</text>
</comment>
<feature type="region of interest" description="Disordered" evidence="2">
    <location>
        <begin position="367"/>
        <end position="403"/>
    </location>
</feature>
<keyword evidence="5" id="KW-1185">Reference proteome</keyword>
<reference evidence="4 5" key="1">
    <citation type="journal article" date="2019" name="Int. J. Syst. Evol. Microbiol.">
        <title>The Global Catalogue of Microorganisms (GCM) 10K type strain sequencing project: providing services to taxonomists for standard genome sequencing and annotation.</title>
        <authorList>
            <consortium name="The Broad Institute Genomics Platform"/>
            <consortium name="The Broad Institute Genome Sequencing Center for Infectious Disease"/>
            <person name="Wu L."/>
            <person name="Ma J."/>
        </authorList>
    </citation>
    <scope>NUCLEOTIDE SEQUENCE [LARGE SCALE GENOMIC DNA]</scope>
    <source>
        <strain evidence="4 5">CGMCC 1.16026</strain>
    </source>
</reference>
<accession>A0ABD5QSK2</accession>
<gene>
    <name evidence="4" type="ORF">ACFPJA_10215</name>
</gene>
<protein>
    <submittedName>
        <fullName evidence="4">Gfo/Idh/MocA family protein</fullName>
    </submittedName>
</protein>
<name>A0ABD5QSK2_9EURY</name>